<dbReference type="InParanoid" id="J4HRR7"/>
<feature type="region of interest" description="Disordered" evidence="1">
    <location>
        <begin position="28"/>
        <end position="157"/>
    </location>
</feature>
<protein>
    <submittedName>
        <fullName evidence="2">Uncharacterized protein</fullName>
    </submittedName>
</protein>
<dbReference type="AlphaFoldDB" id="J4HRR7"/>
<evidence type="ECO:0000313" key="3">
    <source>
        <dbReference type="Proteomes" id="UP000006352"/>
    </source>
</evidence>
<dbReference type="HOGENOM" id="CLU_414489_0_0_1"/>
<reference evidence="2 3" key="1">
    <citation type="journal article" date="2012" name="Appl. Environ. Microbiol.">
        <title>Short-read sequencing for genomic analysis of the brown rot fungus Fibroporia radiculosa.</title>
        <authorList>
            <person name="Tang J.D."/>
            <person name="Perkins A.D."/>
            <person name="Sonstegard T.S."/>
            <person name="Schroeder S.G."/>
            <person name="Burgess S.C."/>
            <person name="Diehl S.V."/>
        </authorList>
    </citation>
    <scope>NUCLEOTIDE SEQUENCE [LARGE SCALE GENOMIC DNA]</scope>
    <source>
        <strain evidence="2 3">TFFH 294</strain>
    </source>
</reference>
<dbReference type="Proteomes" id="UP000006352">
    <property type="component" value="Unassembled WGS sequence"/>
</dbReference>
<organism evidence="2 3">
    <name type="scientific">Fibroporia radiculosa</name>
    <dbReference type="NCBI Taxonomy" id="599839"/>
    <lineage>
        <taxon>Eukaryota</taxon>
        <taxon>Fungi</taxon>
        <taxon>Dikarya</taxon>
        <taxon>Basidiomycota</taxon>
        <taxon>Agaricomycotina</taxon>
        <taxon>Agaricomycetes</taxon>
        <taxon>Polyporales</taxon>
        <taxon>Fibroporiaceae</taxon>
        <taxon>Fibroporia</taxon>
    </lineage>
</organism>
<feature type="compositionally biased region" description="Polar residues" evidence="1">
    <location>
        <begin position="106"/>
        <end position="115"/>
    </location>
</feature>
<dbReference type="EMBL" id="HE796887">
    <property type="protein sequence ID" value="CCL98527.1"/>
    <property type="molecule type" value="Genomic_DNA"/>
</dbReference>
<accession>J4HRR7</accession>
<feature type="region of interest" description="Disordered" evidence="1">
    <location>
        <begin position="350"/>
        <end position="374"/>
    </location>
</feature>
<evidence type="ECO:0000256" key="1">
    <source>
        <dbReference type="SAM" id="MobiDB-lite"/>
    </source>
</evidence>
<keyword evidence="3" id="KW-1185">Reference proteome</keyword>
<evidence type="ECO:0000313" key="2">
    <source>
        <dbReference type="EMBL" id="CCL98527.1"/>
    </source>
</evidence>
<dbReference type="RefSeq" id="XP_012177810.1">
    <property type="nucleotide sequence ID" value="XM_012322420.1"/>
</dbReference>
<feature type="compositionally biased region" description="Polar residues" evidence="1">
    <location>
        <begin position="136"/>
        <end position="155"/>
    </location>
</feature>
<gene>
    <name evidence="2" type="ORF">FIBRA_00526</name>
</gene>
<proteinExistence type="predicted"/>
<feature type="compositionally biased region" description="Polar residues" evidence="1">
    <location>
        <begin position="35"/>
        <end position="44"/>
    </location>
</feature>
<sequence length="662" mass="72408">MDPNAMNPNHFSIASGLWRQLASAHVPCQPKDASSGISGNNSSLRRGHPSFSHTSRRQRPQSLLSGRLERKTRGISRLISESIHPSDVQNTARPRAMHVPMEEPSRSSNYHTPSSSDDRRDRAETIMAGSIVATPKDSTSTIENKSSSDTDTSQPYIPACDSHISVRNGSSTMILADSPGDARHLPPTNAPHLEDAMMMDIEVISCSEPENSRQTEAQVDELAREDSVSIKAKNCHENEKTRVAASNCANLLDISPAVAIKQPNANTEQAAKKSVAKVSKFRNSAKVKSSSSESKCKKTIRDRPNAYMLWADIDTTKSNTSRLFPLQAEAEQFLADLMSSLHRRTYVHAEGGSEGDSQDHEASHLTPVLDPHDEGEGVELVDEDNMMQVDMTIVDRTTVNVVLVPVDGPQDGGSGFAQLWSPLVAFPLNQPAFQWQYDSSPPSQLSEHVWGDDEPMMVDEVYLGCEEQLVGGPSADIYVADHIARAKPVDEFEQPNKGIALSPTAVPFPQTLPTDEAERGASVSVSAAQGCPIRGVPYSPRYVHGSSKSTGVLSNEGTFAGGSGCPETLREIREWRRVQRDIITRRREYNTELVELTKLGMNTLGEMFFMQIPFGTTKSPRHSASEFDGNPGVSSLPEKLPVCWDLLKKSAGQAVPFNNTER</sequence>
<name>J4HRR7_9APHY</name>
<dbReference type="GeneID" id="24093438"/>